<dbReference type="SUPFAM" id="SSF54637">
    <property type="entry name" value="Thioesterase/thiol ester dehydrase-isomerase"/>
    <property type="match status" value="1"/>
</dbReference>
<comment type="similarity">
    <text evidence="1">Belongs to the thioester dehydratase family. FabZ subfamily.</text>
</comment>
<evidence type="ECO:0000256" key="1">
    <source>
        <dbReference type="ARBA" id="ARBA00009174"/>
    </source>
</evidence>
<evidence type="ECO:0000313" key="5">
    <source>
        <dbReference type="Proteomes" id="UP001501116"/>
    </source>
</evidence>
<evidence type="ECO:0000256" key="2">
    <source>
        <dbReference type="ARBA" id="ARBA00023239"/>
    </source>
</evidence>
<name>A0ABP5BXZ8_9PSEU</name>
<keyword evidence="2" id="KW-0456">Lyase</keyword>
<dbReference type="InterPro" id="IPR013114">
    <property type="entry name" value="FabA_FabZ"/>
</dbReference>
<evidence type="ECO:0000259" key="3">
    <source>
        <dbReference type="Pfam" id="PF22818"/>
    </source>
</evidence>
<dbReference type="PANTHER" id="PTHR30272">
    <property type="entry name" value="3-HYDROXYACYL-[ACYL-CARRIER-PROTEIN] DEHYDRATASE"/>
    <property type="match status" value="1"/>
</dbReference>
<dbReference type="PANTHER" id="PTHR30272:SF1">
    <property type="entry name" value="3-HYDROXYACYL-[ACYL-CARRIER-PROTEIN] DEHYDRATASE"/>
    <property type="match status" value="1"/>
</dbReference>
<comment type="caution">
    <text evidence="4">The sequence shown here is derived from an EMBL/GenBank/DDBJ whole genome shotgun (WGS) entry which is preliminary data.</text>
</comment>
<dbReference type="Proteomes" id="UP001501116">
    <property type="component" value="Unassembled WGS sequence"/>
</dbReference>
<dbReference type="InterPro" id="IPR054545">
    <property type="entry name" value="ApeI-like"/>
</dbReference>
<gene>
    <name evidence="4" type="primary">fabZ_2</name>
    <name evidence="4" type="ORF">GCM10009754_24850</name>
</gene>
<feature type="domain" description="ApeI dehydratase-like" evidence="3">
    <location>
        <begin position="36"/>
        <end position="116"/>
    </location>
</feature>
<dbReference type="Gene3D" id="3.10.129.10">
    <property type="entry name" value="Hotdog Thioesterase"/>
    <property type="match status" value="1"/>
</dbReference>
<dbReference type="RefSeq" id="WP_344416975.1">
    <property type="nucleotide sequence ID" value="NZ_BAAANN010000008.1"/>
</dbReference>
<sequence length="148" mass="15856">MTAGATARWHEVPAPAFAAPLAAVDRWRAEEDGPRTRVDARLLVRGDDPNLAGHFPGFPILPGVFLLESLDQTVRAVFRVMFGAGVGLREVTRMRFVAPVLPGGELRWDIRLEPEGDEGVTASAKAYRGGGDAVAATFLAVFGRDSDA</sequence>
<organism evidence="4 5">
    <name type="scientific">Amycolatopsis minnesotensis</name>
    <dbReference type="NCBI Taxonomy" id="337894"/>
    <lineage>
        <taxon>Bacteria</taxon>
        <taxon>Bacillati</taxon>
        <taxon>Actinomycetota</taxon>
        <taxon>Actinomycetes</taxon>
        <taxon>Pseudonocardiales</taxon>
        <taxon>Pseudonocardiaceae</taxon>
        <taxon>Amycolatopsis</taxon>
    </lineage>
</organism>
<dbReference type="Pfam" id="PF22818">
    <property type="entry name" value="ApeI-like"/>
    <property type="match status" value="1"/>
</dbReference>
<keyword evidence="5" id="KW-1185">Reference proteome</keyword>
<accession>A0ABP5BXZ8</accession>
<evidence type="ECO:0000313" key="4">
    <source>
        <dbReference type="EMBL" id="GAA1954424.1"/>
    </source>
</evidence>
<reference evidence="5" key="1">
    <citation type="journal article" date="2019" name="Int. J. Syst. Evol. Microbiol.">
        <title>The Global Catalogue of Microorganisms (GCM) 10K type strain sequencing project: providing services to taxonomists for standard genome sequencing and annotation.</title>
        <authorList>
            <consortium name="The Broad Institute Genomics Platform"/>
            <consortium name="The Broad Institute Genome Sequencing Center for Infectious Disease"/>
            <person name="Wu L."/>
            <person name="Ma J."/>
        </authorList>
    </citation>
    <scope>NUCLEOTIDE SEQUENCE [LARGE SCALE GENOMIC DNA]</scope>
    <source>
        <strain evidence="5">JCM 14545</strain>
    </source>
</reference>
<dbReference type="EMBL" id="BAAANN010000008">
    <property type="protein sequence ID" value="GAA1954424.1"/>
    <property type="molecule type" value="Genomic_DNA"/>
</dbReference>
<dbReference type="InterPro" id="IPR029069">
    <property type="entry name" value="HotDog_dom_sf"/>
</dbReference>
<protein>
    <submittedName>
        <fullName evidence="4">3-hydroxyacyl-ACP dehydratase FabZ</fullName>
    </submittedName>
</protein>
<proteinExistence type="inferred from homology"/>